<dbReference type="NCBIfam" id="NF005559">
    <property type="entry name" value="PRK07231.1"/>
    <property type="match status" value="1"/>
</dbReference>
<dbReference type="AlphaFoldDB" id="A0A127M7E0"/>
<dbReference type="PANTHER" id="PTHR42760">
    <property type="entry name" value="SHORT-CHAIN DEHYDROGENASES/REDUCTASES FAMILY MEMBER"/>
    <property type="match status" value="1"/>
</dbReference>
<reference evidence="2 3" key="1">
    <citation type="submission" date="2015-12" db="EMBL/GenBank/DDBJ databases">
        <authorList>
            <person name="Shamseldin A."/>
            <person name="Moawad H."/>
            <person name="Abd El-Rahim W.M."/>
            <person name="Sadowsky M.J."/>
        </authorList>
    </citation>
    <scope>NUCLEOTIDE SEQUENCE [LARGE SCALE GENOMIC DNA]</scope>
    <source>
        <strain evidence="2 3">SM2</strain>
    </source>
</reference>
<dbReference type="GO" id="GO:0016616">
    <property type="term" value="F:oxidoreductase activity, acting on the CH-OH group of donors, NAD or NADP as acceptor"/>
    <property type="evidence" value="ECO:0007669"/>
    <property type="project" value="TreeGrafter"/>
</dbReference>
<dbReference type="EMBL" id="CP014544">
    <property type="protein sequence ID" value="AMO69152.1"/>
    <property type="molecule type" value="Genomic_DNA"/>
</dbReference>
<dbReference type="PRINTS" id="PR00080">
    <property type="entry name" value="SDRFAMILY"/>
</dbReference>
<dbReference type="PRINTS" id="PR00081">
    <property type="entry name" value="GDHRDH"/>
</dbReference>
<gene>
    <name evidence="2" type="ORF">AZF00_12930</name>
</gene>
<dbReference type="KEGG" id="zal:AZF00_12930"/>
<comment type="similarity">
    <text evidence="1">Belongs to the short-chain dehydrogenases/reductases (SDR) family.</text>
</comment>
<evidence type="ECO:0000256" key="1">
    <source>
        <dbReference type="ARBA" id="ARBA00006484"/>
    </source>
</evidence>
<dbReference type="STRING" id="1470434.AZF00_12930"/>
<dbReference type="Proteomes" id="UP000074119">
    <property type="component" value="Chromosome"/>
</dbReference>
<dbReference type="FunFam" id="3.40.50.720:FF:000084">
    <property type="entry name" value="Short-chain dehydrogenase reductase"/>
    <property type="match status" value="1"/>
</dbReference>
<name>A0A127M7E0_9GAMM</name>
<protein>
    <submittedName>
        <fullName evidence="2">Short-chain dehydrogenase</fullName>
    </submittedName>
</protein>
<dbReference type="InterPro" id="IPR036291">
    <property type="entry name" value="NAD(P)-bd_dom_sf"/>
</dbReference>
<evidence type="ECO:0000313" key="3">
    <source>
        <dbReference type="Proteomes" id="UP000074119"/>
    </source>
</evidence>
<dbReference type="PROSITE" id="PS00061">
    <property type="entry name" value="ADH_SHORT"/>
    <property type="match status" value="1"/>
</dbReference>
<dbReference type="SUPFAM" id="SSF51735">
    <property type="entry name" value="NAD(P)-binding Rossmann-fold domains"/>
    <property type="match status" value="1"/>
</dbReference>
<evidence type="ECO:0000313" key="2">
    <source>
        <dbReference type="EMBL" id="AMO69152.1"/>
    </source>
</evidence>
<proteinExistence type="inferred from homology"/>
<dbReference type="CDD" id="cd05233">
    <property type="entry name" value="SDR_c"/>
    <property type="match status" value="1"/>
</dbReference>
<dbReference type="RefSeq" id="WP_008248699.1">
    <property type="nucleotide sequence ID" value="NZ_CP014544.1"/>
</dbReference>
<sequence length="253" mass="26819">MQVFDKRFHNKVALITGAASGIGRATALRLSAEGAVLMLADIDEAGLQQTIELLTNSESAAFIKLDVSSSEQCRAAVTATVERWGKLDVLCNIAGIAVAKHLAEVSEEDWLRMMGINLNSVFFLSQAAMPHLIATKGNIVNMASSAALVGQIYNAAYCASKGAVVMLSKSMAVEFADRGVRVNAICPGAVKTALTEKFTMPDNANMDMFMRLMPLMDMAEADEIAASVAYLASAEARYITGTTLAIDGGQTAN</sequence>
<dbReference type="Pfam" id="PF13561">
    <property type="entry name" value="adh_short_C2"/>
    <property type="match status" value="1"/>
</dbReference>
<organism evidence="2 3">
    <name type="scientific">Zhongshania aliphaticivorans</name>
    <dbReference type="NCBI Taxonomy" id="1470434"/>
    <lineage>
        <taxon>Bacteria</taxon>
        <taxon>Pseudomonadati</taxon>
        <taxon>Pseudomonadota</taxon>
        <taxon>Gammaproteobacteria</taxon>
        <taxon>Cellvibrionales</taxon>
        <taxon>Spongiibacteraceae</taxon>
        <taxon>Zhongshania</taxon>
    </lineage>
</organism>
<dbReference type="Gene3D" id="3.40.50.720">
    <property type="entry name" value="NAD(P)-binding Rossmann-like Domain"/>
    <property type="match status" value="1"/>
</dbReference>
<dbReference type="InterPro" id="IPR002347">
    <property type="entry name" value="SDR_fam"/>
</dbReference>
<dbReference type="InterPro" id="IPR020904">
    <property type="entry name" value="Sc_DH/Rdtase_CS"/>
</dbReference>
<accession>A0A127M7E0</accession>